<keyword evidence="3" id="KW-1185">Reference proteome</keyword>
<gene>
    <name evidence="2" type="ORF">QOZ93_002336</name>
</gene>
<comment type="caution">
    <text evidence="2">The sequence shown here is derived from an EMBL/GenBank/DDBJ whole genome shotgun (WGS) entry which is preliminary data.</text>
</comment>
<dbReference type="SUPFAM" id="SSF46689">
    <property type="entry name" value="Homeodomain-like"/>
    <property type="match status" value="1"/>
</dbReference>
<evidence type="ECO:0000313" key="2">
    <source>
        <dbReference type="EMBL" id="MDQ0480588.1"/>
    </source>
</evidence>
<evidence type="ECO:0000313" key="3">
    <source>
        <dbReference type="Proteomes" id="UP001224418"/>
    </source>
</evidence>
<dbReference type="Pfam" id="PF13518">
    <property type="entry name" value="HTH_28"/>
    <property type="match status" value="1"/>
</dbReference>
<sequence>MPKKISDEKRKQILNYALKCDNFSYVARKFGVSPSYVSKIVKEYRNNLLK</sequence>
<dbReference type="Gene3D" id="1.10.10.60">
    <property type="entry name" value="Homeodomain-like"/>
    <property type="match status" value="1"/>
</dbReference>
<dbReference type="InterPro" id="IPR009057">
    <property type="entry name" value="Homeodomain-like_sf"/>
</dbReference>
<dbReference type="EMBL" id="JAUSWN010000023">
    <property type="protein sequence ID" value="MDQ0480588.1"/>
    <property type="molecule type" value="Genomic_DNA"/>
</dbReference>
<dbReference type="InterPro" id="IPR055247">
    <property type="entry name" value="InsJ-like_HTH"/>
</dbReference>
<proteinExistence type="predicted"/>
<accession>A0ABU0JU13</accession>
<protein>
    <submittedName>
        <fullName evidence="2">Transposase-like protein</fullName>
    </submittedName>
</protein>
<evidence type="ECO:0000259" key="1">
    <source>
        <dbReference type="Pfam" id="PF13518"/>
    </source>
</evidence>
<organism evidence="2 3">
    <name type="scientific">Hathewaya limosa</name>
    <name type="common">Clostridium limosum</name>
    <dbReference type="NCBI Taxonomy" id="1536"/>
    <lineage>
        <taxon>Bacteria</taxon>
        <taxon>Bacillati</taxon>
        <taxon>Bacillota</taxon>
        <taxon>Clostridia</taxon>
        <taxon>Eubacteriales</taxon>
        <taxon>Clostridiaceae</taxon>
        <taxon>Hathewaya</taxon>
    </lineage>
</organism>
<name>A0ABU0JU13_HATLI</name>
<reference evidence="2 3" key="1">
    <citation type="submission" date="2023-07" db="EMBL/GenBank/DDBJ databases">
        <title>Genomic Encyclopedia of Type Strains, Phase IV (KMG-IV): sequencing the most valuable type-strain genomes for metagenomic binning, comparative biology and taxonomic classification.</title>
        <authorList>
            <person name="Goeker M."/>
        </authorList>
    </citation>
    <scope>NUCLEOTIDE SEQUENCE [LARGE SCALE GENOMIC DNA]</scope>
    <source>
        <strain evidence="2 3">DSM 1400</strain>
    </source>
</reference>
<dbReference type="RefSeq" id="WP_307356645.1">
    <property type="nucleotide sequence ID" value="NZ_BAAACJ010000004.1"/>
</dbReference>
<dbReference type="Proteomes" id="UP001224418">
    <property type="component" value="Unassembled WGS sequence"/>
</dbReference>
<feature type="domain" description="Insertion element IS150 protein InsJ-like helix-turn-helix" evidence="1">
    <location>
        <begin position="9"/>
        <end position="46"/>
    </location>
</feature>